<keyword evidence="2" id="KW-1185">Reference proteome</keyword>
<evidence type="ECO:0000313" key="2">
    <source>
        <dbReference type="Proteomes" id="UP000501939"/>
    </source>
</evidence>
<accession>A0A6G8S5S0</accession>
<sequence length="167" mass="19982">MFYFWHLLSRILRINRFRYRRLTSGEIALCRRVYADLIDYEQVRIMNHPFLPWQSVHVFMAPCGDIHARAHHYCEDYSRRSLGYQAVFIHEMAHVYQHQKNINVLGKGAYLQAAYFLSFKKYDPYAYTLKADKKFFDYNIEQQGDIAKDIFLGKIPNIILNAHILKK</sequence>
<name>A0A6G8S5S0_9GAMM</name>
<protein>
    <recommendedName>
        <fullName evidence="3">Type IV secretion protein Rhs</fullName>
    </recommendedName>
</protein>
<proteinExistence type="predicted"/>
<dbReference type="KEGG" id="alj:G8D99_11095"/>
<evidence type="ECO:0000313" key="1">
    <source>
        <dbReference type="EMBL" id="QIO09507.1"/>
    </source>
</evidence>
<dbReference type="EMBL" id="CP049916">
    <property type="protein sequence ID" value="QIO09507.1"/>
    <property type="molecule type" value="Genomic_DNA"/>
</dbReference>
<dbReference type="Proteomes" id="UP000501939">
    <property type="component" value="Chromosome"/>
</dbReference>
<evidence type="ECO:0008006" key="3">
    <source>
        <dbReference type="Google" id="ProtNLM"/>
    </source>
</evidence>
<organism evidence="1 2">
    <name type="scientific">Acinetobacter lanii</name>
    <dbReference type="NCBI Taxonomy" id="2715163"/>
    <lineage>
        <taxon>Bacteria</taxon>
        <taxon>Pseudomonadati</taxon>
        <taxon>Pseudomonadota</taxon>
        <taxon>Gammaproteobacteria</taxon>
        <taxon>Moraxellales</taxon>
        <taxon>Moraxellaceae</taxon>
        <taxon>Acinetobacter</taxon>
    </lineage>
</organism>
<dbReference type="RefSeq" id="WP_166325817.1">
    <property type="nucleotide sequence ID" value="NZ_CP049916.1"/>
</dbReference>
<gene>
    <name evidence="1" type="ORF">G8D99_11095</name>
</gene>
<reference evidence="1 2" key="1">
    <citation type="submission" date="2020-03" db="EMBL/GenBank/DDBJ databases">
        <authorList>
            <person name="Zhu W."/>
        </authorList>
    </citation>
    <scope>NUCLEOTIDE SEQUENCE [LARGE SCALE GENOMIC DNA]</scope>
    <source>
        <strain evidence="1 2">185</strain>
    </source>
</reference>
<dbReference type="AlphaFoldDB" id="A0A6G8S5S0"/>